<reference evidence="14" key="1">
    <citation type="submission" date="2007-10" db="EMBL/GenBank/DDBJ databases">
        <title>Complete genome of Alkaliphilus oremlandii OhILAs.</title>
        <authorList>
            <person name="Copeland A."/>
            <person name="Lucas S."/>
            <person name="Lapidus A."/>
            <person name="Barry K."/>
            <person name="Detter J.C."/>
            <person name="Glavina del Rio T."/>
            <person name="Hammon N."/>
            <person name="Israni S."/>
            <person name="Dalin E."/>
            <person name="Tice H."/>
            <person name="Pitluck S."/>
            <person name="Chain P."/>
            <person name="Malfatti S."/>
            <person name="Shin M."/>
            <person name="Vergez L."/>
            <person name="Schmutz J."/>
            <person name="Larimer F."/>
            <person name="Land M."/>
            <person name="Hauser L."/>
            <person name="Kyrpides N."/>
            <person name="Mikhailova N."/>
            <person name="Stolz J.F."/>
            <person name="Dawson A."/>
            <person name="Fisher E."/>
            <person name="Crable B."/>
            <person name="Perera E."/>
            <person name="Lisak J."/>
            <person name="Ranganathan M."/>
            <person name="Basu P."/>
            <person name="Richardson P."/>
        </authorList>
    </citation>
    <scope>NUCLEOTIDE SEQUENCE [LARGE SCALE GENOMIC DNA]</scope>
    <source>
        <strain evidence="14">OhILAs</strain>
    </source>
</reference>
<dbReference type="Proteomes" id="UP000000269">
    <property type="component" value="Chromosome"/>
</dbReference>
<dbReference type="eggNOG" id="COG2205">
    <property type="taxonomic scope" value="Bacteria"/>
</dbReference>
<gene>
    <name evidence="13" type="ordered locus">Clos_0983</name>
</gene>
<comment type="catalytic activity">
    <reaction evidence="1">
        <text>ATP + protein L-histidine = ADP + protein N-phospho-L-histidine.</text>
        <dbReference type="EC" id="2.7.13.3"/>
    </reaction>
</comment>
<dbReference type="EC" id="2.7.13.3" evidence="3"/>
<evidence type="ECO:0000256" key="4">
    <source>
        <dbReference type="ARBA" id="ARBA00022475"/>
    </source>
</evidence>
<dbReference type="GO" id="GO:0005886">
    <property type="term" value="C:plasma membrane"/>
    <property type="evidence" value="ECO:0007669"/>
    <property type="project" value="UniProtKB-SubCell"/>
</dbReference>
<evidence type="ECO:0000256" key="8">
    <source>
        <dbReference type="ARBA" id="ARBA00022989"/>
    </source>
</evidence>
<dbReference type="PANTHER" id="PTHR45453">
    <property type="entry name" value="PHOSPHATE REGULON SENSOR PROTEIN PHOR"/>
    <property type="match status" value="1"/>
</dbReference>
<dbReference type="KEGG" id="aoe:Clos_0983"/>
<evidence type="ECO:0000256" key="1">
    <source>
        <dbReference type="ARBA" id="ARBA00000085"/>
    </source>
</evidence>
<dbReference type="Gene3D" id="3.30.565.10">
    <property type="entry name" value="Histidine kinase-like ATPase, C-terminal domain"/>
    <property type="match status" value="1"/>
</dbReference>
<evidence type="ECO:0000313" key="13">
    <source>
        <dbReference type="EMBL" id="ABW18530.1"/>
    </source>
</evidence>
<keyword evidence="10 11" id="KW-0472">Membrane</keyword>
<feature type="transmembrane region" description="Helical" evidence="11">
    <location>
        <begin position="41"/>
        <end position="60"/>
    </location>
</feature>
<dbReference type="RefSeq" id="WP_012158842.1">
    <property type="nucleotide sequence ID" value="NC_009922.1"/>
</dbReference>
<evidence type="ECO:0000256" key="6">
    <source>
        <dbReference type="ARBA" id="ARBA00022692"/>
    </source>
</evidence>
<evidence type="ECO:0000256" key="9">
    <source>
        <dbReference type="ARBA" id="ARBA00023012"/>
    </source>
</evidence>
<accession>A8MFZ2</accession>
<sequence length="340" mass="39870">MKLKEIYNVFKDSGHWMFLTILSNGFFMLMAWIAYPESFSILVTVMITFSLLILILGMFLTKRNNVKQDEAFFSFLRELSEEKEERFIEASGELHREKIRILGEELRHSKKKLAETQLNAKAYEEFIESWVHEIKKPMALGTLILGNRKDEMSSFVHQRLDYAMMNIREQVEQILFYARLQTSHIDYRLERIILSECYEDVLLDMKPILREKNITIVSDIDDIPIVSDKKTLQFIFSQIFTNAVKYSKDDADRWIRLKTGFDERKNRYYTSIEDNGIGVMASDLPFIFDKGFTGEHYRETHSTGIGLYLVKKLCEEINIDIEVVSEIGEGFSIKLLFPVV</sequence>
<dbReference type="OrthoDB" id="9780487at2"/>
<dbReference type="InterPro" id="IPR036890">
    <property type="entry name" value="HATPase_C_sf"/>
</dbReference>
<dbReference type="InterPro" id="IPR003594">
    <property type="entry name" value="HATPase_dom"/>
</dbReference>
<keyword evidence="7 13" id="KW-0418">Kinase</keyword>
<keyword evidence="14" id="KW-1185">Reference proteome</keyword>
<feature type="domain" description="Histidine kinase" evidence="12">
    <location>
        <begin position="129"/>
        <end position="340"/>
    </location>
</feature>
<name>A8MFZ2_ALKOO</name>
<dbReference type="HOGENOM" id="CLU_000445_13_1_9"/>
<dbReference type="GO" id="GO:0016036">
    <property type="term" value="P:cellular response to phosphate starvation"/>
    <property type="evidence" value="ECO:0007669"/>
    <property type="project" value="TreeGrafter"/>
</dbReference>
<evidence type="ECO:0000313" key="14">
    <source>
        <dbReference type="Proteomes" id="UP000000269"/>
    </source>
</evidence>
<dbReference type="SMART" id="SM00387">
    <property type="entry name" value="HATPase_c"/>
    <property type="match status" value="1"/>
</dbReference>
<feature type="transmembrane region" description="Helical" evidence="11">
    <location>
        <begin position="16"/>
        <end position="35"/>
    </location>
</feature>
<keyword evidence="5" id="KW-0808">Transferase</keyword>
<keyword evidence="8 11" id="KW-1133">Transmembrane helix</keyword>
<organism evidence="13 14">
    <name type="scientific">Alkaliphilus oremlandii (strain OhILAs)</name>
    <name type="common">Clostridium oremlandii (strain OhILAs)</name>
    <dbReference type="NCBI Taxonomy" id="350688"/>
    <lineage>
        <taxon>Bacteria</taxon>
        <taxon>Bacillati</taxon>
        <taxon>Bacillota</taxon>
        <taxon>Clostridia</taxon>
        <taxon>Peptostreptococcales</taxon>
        <taxon>Natronincolaceae</taxon>
        <taxon>Alkaliphilus</taxon>
    </lineage>
</organism>
<dbReference type="PROSITE" id="PS50109">
    <property type="entry name" value="HIS_KIN"/>
    <property type="match status" value="1"/>
</dbReference>
<dbReference type="GO" id="GO:0000155">
    <property type="term" value="F:phosphorelay sensor kinase activity"/>
    <property type="evidence" value="ECO:0007669"/>
    <property type="project" value="TreeGrafter"/>
</dbReference>
<comment type="subcellular location">
    <subcellularLocation>
        <location evidence="2">Cell membrane</location>
        <topology evidence="2">Multi-pass membrane protein</topology>
    </subcellularLocation>
</comment>
<dbReference type="EMBL" id="CP000853">
    <property type="protein sequence ID" value="ABW18530.1"/>
    <property type="molecule type" value="Genomic_DNA"/>
</dbReference>
<protein>
    <recommendedName>
        <fullName evidence="3">histidine kinase</fullName>
        <ecNumber evidence="3">2.7.13.3</ecNumber>
    </recommendedName>
</protein>
<evidence type="ECO:0000256" key="5">
    <source>
        <dbReference type="ARBA" id="ARBA00022679"/>
    </source>
</evidence>
<evidence type="ECO:0000259" key="12">
    <source>
        <dbReference type="PROSITE" id="PS50109"/>
    </source>
</evidence>
<dbReference type="GO" id="GO:0004721">
    <property type="term" value="F:phosphoprotein phosphatase activity"/>
    <property type="evidence" value="ECO:0007669"/>
    <property type="project" value="TreeGrafter"/>
</dbReference>
<evidence type="ECO:0000256" key="2">
    <source>
        <dbReference type="ARBA" id="ARBA00004651"/>
    </source>
</evidence>
<keyword evidence="9" id="KW-0902">Two-component regulatory system</keyword>
<dbReference type="PANTHER" id="PTHR45453:SF2">
    <property type="entry name" value="HISTIDINE KINASE"/>
    <property type="match status" value="1"/>
</dbReference>
<evidence type="ECO:0000256" key="3">
    <source>
        <dbReference type="ARBA" id="ARBA00012438"/>
    </source>
</evidence>
<evidence type="ECO:0000256" key="10">
    <source>
        <dbReference type="ARBA" id="ARBA00023136"/>
    </source>
</evidence>
<keyword evidence="4" id="KW-1003">Cell membrane</keyword>
<dbReference type="InterPro" id="IPR005467">
    <property type="entry name" value="His_kinase_dom"/>
</dbReference>
<evidence type="ECO:0000256" key="11">
    <source>
        <dbReference type="SAM" id="Phobius"/>
    </source>
</evidence>
<dbReference type="AlphaFoldDB" id="A8MFZ2"/>
<evidence type="ECO:0000256" key="7">
    <source>
        <dbReference type="ARBA" id="ARBA00022777"/>
    </source>
</evidence>
<keyword evidence="6 11" id="KW-0812">Transmembrane</keyword>
<proteinExistence type="predicted"/>
<dbReference type="STRING" id="350688.Clos_0983"/>
<dbReference type="InterPro" id="IPR050351">
    <property type="entry name" value="BphY/WalK/GraS-like"/>
</dbReference>
<dbReference type="Pfam" id="PF02518">
    <property type="entry name" value="HATPase_c"/>
    <property type="match status" value="1"/>
</dbReference>
<dbReference type="SUPFAM" id="SSF55874">
    <property type="entry name" value="ATPase domain of HSP90 chaperone/DNA topoisomerase II/histidine kinase"/>
    <property type="match status" value="1"/>
</dbReference>